<sequence>MCISPVDTLNKQTNATAVAAACKAPCENRSPSELELRRRIANVLINTSRRPLLGNRRALSLLSLTFGKQRNNRTLGSLDQSVHRCGKRFATKGRDAFSASDLHVLEDMLLVAEGPAALLGKVRIRLGRRSRASVALDDDLHGIPALEMFP</sequence>
<evidence type="ECO:0000313" key="1">
    <source>
        <dbReference type="Proteomes" id="UP000046395"/>
    </source>
</evidence>
<reference evidence="2" key="1">
    <citation type="submission" date="2019-12" db="UniProtKB">
        <authorList>
            <consortium name="WormBaseParasite"/>
        </authorList>
    </citation>
    <scope>IDENTIFICATION</scope>
</reference>
<proteinExistence type="predicted"/>
<dbReference type="WBParaSite" id="TMUE_2000007503.1">
    <property type="protein sequence ID" value="TMUE_2000007503.1"/>
    <property type="gene ID" value="WBGene00291207"/>
</dbReference>
<name>A0A5S6QJX5_TRIMR</name>
<accession>A0A5S6QJX5</accession>
<keyword evidence="1" id="KW-1185">Reference proteome</keyword>
<organism evidence="1 2">
    <name type="scientific">Trichuris muris</name>
    <name type="common">Mouse whipworm</name>
    <dbReference type="NCBI Taxonomy" id="70415"/>
    <lineage>
        <taxon>Eukaryota</taxon>
        <taxon>Metazoa</taxon>
        <taxon>Ecdysozoa</taxon>
        <taxon>Nematoda</taxon>
        <taxon>Enoplea</taxon>
        <taxon>Dorylaimia</taxon>
        <taxon>Trichinellida</taxon>
        <taxon>Trichuridae</taxon>
        <taxon>Trichuris</taxon>
    </lineage>
</organism>
<evidence type="ECO:0000313" key="2">
    <source>
        <dbReference type="WBParaSite" id="TMUE_2000007503.1"/>
    </source>
</evidence>
<protein>
    <submittedName>
        <fullName evidence="2">Uncharacterized protein</fullName>
    </submittedName>
</protein>
<dbReference type="Proteomes" id="UP000046395">
    <property type="component" value="Unassembled WGS sequence"/>
</dbReference>
<dbReference type="AlphaFoldDB" id="A0A5S6QJX5"/>